<protein>
    <recommendedName>
        <fullName evidence="3">Peptidylprolyl isomerase</fullName>
    </recommendedName>
</protein>
<dbReference type="Pfam" id="PF06934">
    <property type="entry name" value="CTI"/>
    <property type="match status" value="1"/>
</dbReference>
<reference evidence="1 2" key="1">
    <citation type="submission" date="2017-09" db="EMBL/GenBank/DDBJ databases">
        <title>Depth-based differentiation of microbial function through sediment-hosted aquifers and enrichment of novel symbionts in the deep terrestrial subsurface.</title>
        <authorList>
            <person name="Probst A.J."/>
            <person name="Ladd B."/>
            <person name="Jarett J.K."/>
            <person name="Geller-Mcgrath D.E."/>
            <person name="Sieber C.M."/>
            <person name="Emerson J.B."/>
            <person name="Anantharaman K."/>
            <person name="Thomas B.C."/>
            <person name="Malmstrom R."/>
            <person name="Stieglmeier M."/>
            <person name="Klingl A."/>
            <person name="Woyke T."/>
            <person name="Ryan C.M."/>
            <person name="Banfield J.F."/>
        </authorList>
    </citation>
    <scope>NUCLEOTIDE SEQUENCE [LARGE SCALE GENOMIC DNA]</scope>
    <source>
        <strain evidence="1">CG17_big_fil_post_rev_8_21_14_2_50_48_46</strain>
    </source>
</reference>
<name>A0A2M7FZ06_9BACT</name>
<dbReference type="InterPro" id="IPR010706">
    <property type="entry name" value="Fatty_acid_cis-trans_isomerase"/>
</dbReference>
<evidence type="ECO:0008006" key="3">
    <source>
        <dbReference type="Google" id="ProtNLM"/>
    </source>
</evidence>
<proteinExistence type="predicted"/>
<dbReference type="AlphaFoldDB" id="A0A2M7FZ06"/>
<comment type="caution">
    <text evidence="1">The sequence shown here is derived from an EMBL/GenBank/DDBJ whole genome shotgun (WGS) entry which is preliminary data.</text>
</comment>
<dbReference type="Proteomes" id="UP000231019">
    <property type="component" value="Unassembled WGS sequence"/>
</dbReference>
<organism evidence="1 2">
    <name type="scientific">bacterium (Candidatus Blackallbacteria) CG17_big_fil_post_rev_8_21_14_2_50_48_46</name>
    <dbReference type="NCBI Taxonomy" id="2014261"/>
    <lineage>
        <taxon>Bacteria</taxon>
        <taxon>Candidatus Blackallbacteria</taxon>
    </lineage>
</organism>
<dbReference type="EMBL" id="PFFQ01000059">
    <property type="protein sequence ID" value="PIW14538.1"/>
    <property type="molecule type" value="Genomic_DNA"/>
</dbReference>
<evidence type="ECO:0000313" key="2">
    <source>
        <dbReference type="Proteomes" id="UP000231019"/>
    </source>
</evidence>
<sequence length="813" mass="94298">MSKNLAIHSTFVQFILNCLEKTSVHWVKIIFLVFQLGFISDAYAFETFYRNQDFQMTRESQDLFYRQIKPILDMRCVSCHSCREAECRLKLTSPEGLIRGGHTQQIHGGDLFSVQRTQLFHDAKSEEAWREKGFYSVLNTPPQIKLSLQGSQPTDHLGRNSILTAALLNRYTPQEKLNSINLIGTEHQYCGKGRESFDDVPGMPYKMSPLNPLEFTTLYNWAHSVDSLALPSAETLLKLKTPKNPKLINRWEQFFNHPSAKARWTSRFLYEHLFLARFYFEESPGEFYELVRSKTAYPAPIEVTPTLHAYEAPEFKNFYYRLRKVHSTIVDKNHFVYEVNDSTLQELKDLFWNLDWGSENNQVKFNFNNSNPLVAFKHIPASSRYLWMLKNAHLLLDISARSQNCRSEGAAAPYWDNMLHVFIKPEADASVVYGKKFYDEAGQYLPIPNLTGGKINPFSNFIQEQREYAAVKQKYSQKLHPKGLRSEDIWLGDKNQDPNAIVTVLRHQWTASTVKGAAGKLPRSVMMLDFALFERYFYLCNVATEVSEAMISQSRVVTYLFDVRKEGENIFLSFIPKKYRNKIRASLVEGLDPNDQYVNAFSYPYNQENGYRFEKATSYQDFMAEFLRQTFKPEVLGKKSFVFKALGPVRENEVKTKLEKLSEVRGGMGTQMPNVSYLRITQADGTNIYYTITANRYYKSRNQLGFIDPNYEKSQRSPERDSLEIFEGIFVNFPEKIYLIQASELDTFTKDLQTLANREQFLAFNQKYGLDQNAENFWPILDEINATHIRTNPIHGGIIDLHRYGSLDQKLPL</sequence>
<evidence type="ECO:0000313" key="1">
    <source>
        <dbReference type="EMBL" id="PIW14538.1"/>
    </source>
</evidence>
<gene>
    <name evidence="1" type="ORF">COW36_21090</name>
</gene>
<accession>A0A2M7FZ06</accession>